<proteinExistence type="predicted"/>
<feature type="region of interest" description="Disordered" evidence="1">
    <location>
        <begin position="462"/>
        <end position="550"/>
    </location>
</feature>
<comment type="caution">
    <text evidence="2">The sequence shown here is derived from an EMBL/GenBank/DDBJ whole genome shotgun (WGS) entry which is preliminary data.</text>
</comment>
<feature type="region of interest" description="Disordered" evidence="1">
    <location>
        <begin position="310"/>
        <end position="378"/>
    </location>
</feature>
<dbReference type="AlphaFoldDB" id="A0A8H7A127"/>
<feature type="compositionally biased region" description="Low complexity" evidence="1">
    <location>
        <begin position="332"/>
        <end position="369"/>
    </location>
</feature>
<dbReference type="VEuPathDB" id="FungiDB:PC9H_006523"/>
<sequence>MSTYYKFGGYEPSFHWFQFRLQDLAEAIAGDTSLLRSVDTKGPVEVTLGIGKSGASSLLLNEEQFQALWHVYKRVERAPSRVFSPRDFESLSPIDFDGAESLHRKLKRLTPRKTKVGYDTSPANRVFHDAASAGDGRLRGLFELNRCLYRLINGGIDPHKFALNGECASKIRICALVINTWTQDGRPADARKRNPKILDIGVTSVDPSAPTLQATRTSTHFIVKESNMLNKEARKEFRYGDSKEAALADIASQLRSLLLAGPTVLLVAGADTTEDILNAIDIDTSSWAHGIKPLVQNDIAYLQQPALSPKPYYHREDGPSTYQSHRSRSRSPTRPTSNSNSNPYHSSRSSTAMSSRTASTAPRTSRTPSESLPSPRRRQYLPVYMVDVQQMYEKLKKTGDKDNIYHIAEYLQVEVPVGTTPAVNNAASGKATAGGICAGNESRLLIDIWAAMASGAAIDEQHEERALVQRPREASRQAAHSQSGTKVEPAATAGGLASSGVYDDDDDDDDDDDADPFISMQQAIQHQESNGVNPGDDYYDIDSDLGSDMD</sequence>
<organism evidence="2 3">
    <name type="scientific">Pleurotus ostreatus</name>
    <name type="common">Oyster mushroom</name>
    <name type="synonym">White-rot fungus</name>
    <dbReference type="NCBI Taxonomy" id="5322"/>
    <lineage>
        <taxon>Eukaryota</taxon>
        <taxon>Fungi</taxon>
        <taxon>Dikarya</taxon>
        <taxon>Basidiomycota</taxon>
        <taxon>Agaricomycotina</taxon>
        <taxon>Agaricomycetes</taxon>
        <taxon>Agaricomycetidae</taxon>
        <taxon>Agaricales</taxon>
        <taxon>Pleurotineae</taxon>
        <taxon>Pleurotaceae</taxon>
        <taxon>Pleurotus</taxon>
    </lineage>
</organism>
<protein>
    <submittedName>
        <fullName evidence="2">Uncharacterized protein</fullName>
    </submittedName>
</protein>
<gene>
    <name evidence="2" type="ORF">PC9H_006523</name>
</gene>
<dbReference type="RefSeq" id="XP_036632089.1">
    <property type="nucleotide sequence ID" value="XM_036776070.1"/>
</dbReference>
<name>A0A8H7A127_PLEOS</name>
<dbReference type="EMBL" id="JACETU010000004">
    <property type="protein sequence ID" value="KAF7430811.1"/>
    <property type="molecule type" value="Genomic_DNA"/>
</dbReference>
<dbReference type="GeneID" id="59376341"/>
<feature type="compositionally biased region" description="Acidic residues" evidence="1">
    <location>
        <begin position="537"/>
        <end position="550"/>
    </location>
</feature>
<feature type="compositionally biased region" description="Basic and acidic residues" evidence="1">
    <location>
        <begin position="462"/>
        <end position="475"/>
    </location>
</feature>
<dbReference type="OrthoDB" id="3235609at2759"/>
<evidence type="ECO:0000256" key="1">
    <source>
        <dbReference type="SAM" id="MobiDB-lite"/>
    </source>
</evidence>
<accession>A0A8H7A127</accession>
<evidence type="ECO:0000313" key="3">
    <source>
        <dbReference type="Proteomes" id="UP000623687"/>
    </source>
</evidence>
<feature type="compositionally biased region" description="Polar residues" evidence="1">
    <location>
        <begin position="519"/>
        <end position="532"/>
    </location>
</feature>
<feature type="compositionally biased region" description="Acidic residues" evidence="1">
    <location>
        <begin position="502"/>
        <end position="515"/>
    </location>
</feature>
<dbReference type="Proteomes" id="UP000623687">
    <property type="component" value="Unassembled WGS sequence"/>
</dbReference>
<evidence type="ECO:0000313" key="2">
    <source>
        <dbReference type="EMBL" id="KAF7430811.1"/>
    </source>
</evidence>
<reference evidence="2" key="1">
    <citation type="submission" date="2019-07" db="EMBL/GenBank/DDBJ databases">
        <authorList>
            <person name="Palmer J.M."/>
        </authorList>
    </citation>
    <scope>NUCLEOTIDE SEQUENCE</scope>
    <source>
        <strain evidence="2">PC9</strain>
    </source>
</reference>
<keyword evidence="3" id="KW-1185">Reference proteome</keyword>